<dbReference type="AlphaFoldDB" id="A0AAW1J7Z7"/>
<feature type="region of interest" description="Disordered" evidence="2">
    <location>
        <begin position="12"/>
        <end position="58"/>
    </location>
</feature>
<reference evidence="4" key="1">
    <citation type="submission" date="2024-03" db="EMBL/GenBank/DDBJ databases">
        <title>WGS assembly of Saponaria officinalis var. Norfolk2.</title>
        <authorList>
            <person name="Jenkins J."/>
            <person name="Shu S."/>
            <person name="Grimwood J."/>
            <person name="Barry K."/>
            <person name="Goodstein D."/>
            <person name="Schmutz J."/>
            <person name="Leebens-Mack J."/>
            <person name="Osbourn A."/>
        </authorList>
    </citation>
    <scope>NUCLEOTIDE SEQUENCE [LARGE SCALE GENOMIC DNA]</scope>
    <source>
        <strain evidence="4">JIC</strain>
    </source>
</reference>
<evidence type="ECO:0000313" key="4">
    <source>
        <dbReference type="EMBL" id="KAK9699497.1"/>
    </source>
</evidence>
<evidence type="ECO:0000313" key="5">
    <source>
        <dbReference type="Proteomes" id="UP001443914"/>
    </source>
</evidence>
<dbReference type="EMBL" id="JBDFQZ010000008">
    <property type="protein sequence ID" value="KAK9699497.1"/>
    <property type="molecule type" value="Genomic_DNA"/>
</dbReference>
<feature type="region of interest" description="Disordered" evidence="2">
    <location>
        <begin position="177"/>
        <end position="217"/>
    </location>
</feature>
<sequence length="912" mass="104011">MKKLFFFRNFGDKQTSAGNSPSSDQHNIKDEHFSGSHRFPLYKHQHQDSENQTLDPGACLRRSRSFSAAAFTGNATPQRNVSCLSERSSSPCSSSSSVNAQQQIRSSRCRTLTPERHVKTKRSTRASVENDFVARKPPSSRSSRLYHGRSENSSLSSSNVSNEVLDLYIDGEQHYERGSPVRKAASKDHAKHGGGKKPPRIHCTAPASSTGSIKDNPIPHAFRGARGLEPHPSTGDWIENGFSRESPKELAKHVVEKLCQTHSHFDSDVPITIEDVYGRPLDENESLKSDSAFFKGFEPENDRILTDGVSEDDLDMDLKLKFQKVKEMILFLSEELNRDSFLRDTEFNVPALVRRVKELTEEKISMALELSAALESRLADRASMKEQIRSLSVELESTSWKLQNESNDFQSAMEKELDKRSHDWSLKVETFQAEELRLRERVRELAEQNVSLQREVSSLSEMRTDMHNTEKQVDDLTAMLDATRGENQELRQGICELQDKYKVADEDRVCVQRSFREKEEECKDLHARVTRLLRTCSEQEKTIDGLRGELTESLQKNRLMDNSDRRVQKLQLEQIRLTGVEQSLRKEIESYKPEVDSLRHENINLLNRLRAGGEVGGLLTFKLDEELRGRLDLLQKQGLSLLNENIRLCSKLLESLKRVSRNVGKESTEVDRSCLDAQFIMESDLKVQGLRRGTESLMRGLQNVSTVMREKTDLSFPNSQTKIMDGHEICLQNGSNLQDLLRSELKAEMLLTSLLREKLYATSQEVEQLQAEVAAAARGKDVLKCEVDNALDSLSAVTHRMKEVELQMMKKEEKIHQLQSDLQESTKQLTLTRGILPKVTEERDMIWEEVKQHSEQNMLLTSEVNLLKKKIDRLEEELLLKEGEITILRDASGSKSFDLLASPVRTREFLLE</sequence>
<dbReference type="PANTHER" id="PTHR47491:SF5">
    <property type="entry name" value="CAP-GLY DOMAIN LINKER"/>
    <property type="match status" value="1"/>
</dbReference>
<dbReference type="Proteomes" id="UP001443914">
    <property type="component" value="Unassembled WGS sequence"/>
</dbReference>
<keyword evidence="1" id="KW-0175">Coiled coil</keyword>
<organism evidence="4 5">
    <name type="scientific">Saponaria officinalis</name>
    <name type="common">Common soapwort</name>
    <name type="synonym">Lychnis saponaria</name>
    <dbReference type="NCBI Taxonomy" id="3572"/>
    <lineage>
        <taxon>Eukaryota</taxon>
        <taxon>Viridiplantae</taxon>
        <taxon>Streptophyta</taxon>
        <taxon>Embryophyta</taxon>
        <taxon>Tracheophyta</taxon>
        <taxon>Spermatophyta</taxon>
        <taxon>Magnoliopsida</taxon>
        <taxon>eudicotyledons</taxon>
        <taxon>Gunneridae</taxon>
        <taxon>Pentapetalae</taxon>
        <taxon>Caryophyllales</taxon>
        <taxon>Caryophyllaceae</taxon>
        <taxon>Caryophylleae</taxon>
        <taxon>Saponaria</taxon>
    </lineage>
</organism>
<feature type="compositionally biased region" description="Polar residues" evidence="2">
    <location>
        <begin position="12"/>
        <end position="25"/>
    </location>
</feature>
<feature type="compositionally biased region" description="Low complexity" evidence="2">
    <location>
        <begin position="82"/>
        <end position="97"/>
    </location>
</feature>
<dbReference type="InterPro" id="IPR056070">
    <property type="entry name" value="DUF7653"/>
</dbReference>
<protein>
    <recommendedName>
        <fullName evidence="3">DUF7653 domain-containing protein</fullName>
    </recommendedName>
</protein>
<feature type="compositionally biased region" description="Polar residues" evidence="2">
    <location>
        <begin position="98"/>
        <end position="110"/>
    </location>
</feature>
<feature type="region of interest" description="Disordered" evidence="2">
    <location>
        <begin position="79"/>
        <end position="159"/>
    </location>
</feature>
<feature type="domain" description="DUF7653" evidence="3">
    <location>
        <begin position="582"/>
        <end position="711"/>
    </location>
</feature>
<feature type="coiled-coil region" evidence="1">
    <location>
        <begin position="428"/>
        <end position="486"/>
    </location>
</feature>
<comment type="caution">
    <text evidence="4">The sequence shown here is derived from an EMBL/GenBank/DDBJ whole genome shotgun (WGS) entry which is preliminary data.</text>
</comment>
<feature type="coiled-coil region" evidence="1">
    <location>
        <begin position="857"/>
        <end position="891"/>
    </location>
</feature>
<evidence type="ECO:0000256" key="1">
    <source>
        <dbReference type="SAM" id="Coils"/>
    </source>
</evidence>
<evidence type="ECO:0000259" key="3">
    <source>
        <dbReference type="Pfam" id="PF24670"/>
    </source>
</evidence>
<proteinExistence type="predicted"/>
<evidence type="ECO:0000256" key="2">
    <source>
        <dbReference type="SAM" id="MobiDB-lite"/>
    </source>
</evidence>
<feature type="coiled-coil region" evidence="1">
    <location>
        <begin position="766"/>
        <end position="828"/>
    </location>
</feature>
<accession>A0AAW1J7Z7</accession>
<gene>
    <name evidence="4" type="ORF">RND81_08G177300</name>
</gene>
<feature type="compositionally biased region" description="Basic residues" evidence="2">
    <location>
        <begin position="189"/>
        <end position="200"/>
    </location>
</feature>
<keyword evidence="5" id="KW-1185">Reference proteome</keyword>
<dbReference type="Pfam" id="PF24670">
    <property type="entry name" value="DUF7653"/>
    <property type="match status" value="1"/>
</dbReference>
<dbReference type="PANTHER" id="PTHR47491">
    <property type="entry name" value="CAP-GLY DOMAIN LINKER"/>
    <property type="match status" value="1"/>
</dbReference>
<name>A0AAW1J7Z7_SAPOF</name>